<dbReference type="GO" id="GO:0042797">
    <property type="term" value="P:tRNA transcription by RNA polymerase III"/>
    <property type="evidence" value="ECO:0007669"/>
    <property type="project" value="TreeGrafter"/>
</dbReference>
<dbReference type="CDD" id="cd00054">
    <property type="entry name" value="EGF_CA"/>
    <property type="match status" value="1"/>
</dbReference>
<dbReference type="Gene3D" id="6.20.130.20">
    <property type="entry name" value="Mitochondrial ribosomal protein L55"/>
    <property type="match status" value="1"/>
</dbReference>
<dbReference type="GO" id="GO:0005762">
    <property type="term" value="C:mitochondrial large ribosomal subunit"/>
    <property type="evidence" value="ECO:0007669"/>
    <property type="project" value="InterPro"/>
</dbReference>
<dbReference type="Pfam" id="PF00501">
    <property type="entry name" value="AMP-binding"/>
    <property type="match status" value="1"/>
</dbReference>
<feature type="compositionally biased region" description="Low complexity" evidence="3">
    <location>
        <begin position="720"/>
        <end position="736"/>
    </location>
</feature>
<dbReference type="SUPFAM" id="SSF57196">
    <property type="entry name" value="EGF/Laminin"/>
    <property type="match status" value="1"/>
</dbReference>
<dbReference type="InterPro" id="IPR000873">
    <property type="entry name" value="AMP-dep_synth/lig_dom"/>
</dbReference>
<dbReference type="AlphaFoldDB" id="A0A7R8W7X4"/>
<dbReference type="PROSITE" id="PS50026">
    <property type="entry name" value="EGF_3"/>
    <property type="match status" value="1"/>
</dbReference>
<evidence type="ECO:0000256" key="2">
    <source>
        <dbReference type="PROSITE-ProRule" id="PRU00076"/>
    </source>
</evidence>
<keyword evidence="1" id="KW-1015">Disulfide bond</keyword>
<dbReference type="InterPro" id="IPR000742">
    <property type="entry name" value="EGF"/>
</dbReference>
<feature type="region of interest" description="Disordered" evidence="3">
    <location>
        <begin position="420"/>
        <end position="457"/>
    </location>
</feature>
<gene>
    <name evidence="4" type="ORF">CTOB1V02_LOCUS3953</name>
</gene>
<name>A0A7R8W7X4_9CRUS</name>
<evidence type="ECO:0000256" key="1">
    <source>
        <dbReference type="ARBA" id="ARBA00023157"/>
    </source>
</evidence>
<dbReference type="InterPro" id="IPR018615">
    <property type="entry name" value="Ribosomal_mL55"/>
</dbReference>
<dbReference type="GO" id="GO:0005666">
    <property type="term" value="C:RNA polymerase III complex"/>
    <property type="evidence" value="ECO:0007669"/>
    <property type="project" value="TreeGrafter"/>
</dbReference>
<protein>
    <submittedName>
        <fullName evidence="4">Uncharacterized protein</fullName>
    </submittedName>
</protein>
<dbReference type="PANTHER" id="PTHR12069:SF0">
    <property type="entry name" value="DNA-DIRECTED RNA POLYMERASE III SUBUNIT RPC5"/>
    <property type="match status" value="1"/>
</dbReference>
<dbReference type="PROSITE" id="PS00010">
    <property type="entry name" value="ASX_HYDROXYL"/>
    <property type="match status" value="1"/>
</dbReference>
<feature type="compositionally biased region" description="Acidic residues" evidence="3">
    <location>
        <begin position="588"/>
        <end position="600"/>
    </location>
</feature>
<dbReference type="Gene3D" id="2.10.25.10">
    <property type="entry name" value="Laminin"/>
    <property type="match status" value="1"/>
</dbReference>
<feature type="region of interest" description="Disordered" evidence="3">
    <location>
        <begin position="587"/>
        <end position="608"/>
    </location>
</feature>
<dbReference type="InterPro" id="IPR044884">
    <property type="entry name" value="Ribosomal_mL55_sf"/>
</dbReference>
<proteinExistence type="predicted"/>
<accession>A0A7R8W7X4</accession>
<dbReference type="InterPro" id="IPR006886">
    <property type="entry name" value="RNA_pol_III_Rpc5"/>
</dbReference>
<dbReference type="Pfam" id="PF09776">
    <property type="entry name" value="Mitoc_L55"/>
    <property type="match status" value="1"/>
</dbReference>
<feature type="region of interest" description="Disordered" evidence="3">
    <location>
        <begin position="922"/>
        <end position="975"/>
    </location>
</feature>
<dbReference type="InterPro" id="IPR000152">
    <property type="entry name" value="EGF-type_Asp/Asn_hydroxyl_site"/>
</dbReference>
<dbReference type="Gene3D" id="3.40.50.980">
    <property type="match status" value="1"/>
</dbReference>
<dbReference type="Gene3D" id="2.30.38.10">
    <property type="entry name" value="Luciferase, Domain 3"/>
    <property type="match status" value="1"/>
</dbReference>
<sequence length="975" mass="108208">MENSTYRLRALRAGIVAHSVCRATPEPPDGSLRGWERWEGEYCEVASNACASNPCFHGAICIDKQFDFYCICPLLSDHVLSVDGPKKLQLFRKTVAQSAHLGSPISPPHVFSPISLVVPEYNPVFIPRSAGFDPDAALHAVHNERCTALYGTPTMFVDILNSPVLPSVDLMSLETGAMAGSPCPAPLVRQVIDKLHMRDFCIVFGMTETSPATFATYPMDDVETRATTVGCLLPHTEAMVVDAKERGVKLNEVGELWIRGYCNFLGYWGEEEKTQEILTPNGWLKTGDMVQMDKNGNINCNRAVITMVRRAAFKRLYPIMFIQPDGSTFTARYEIPRAIIKLPVNPNVLTAAELERHREQLRPRKKMAQEDMLDDVGFKRDRYSHLWRQRAAGNGIIMSRGSNSVCEDPLGLRVKKEPGVAEHVTNGEPMENEDEGVQRKKPRRKATVQDDDEDEVEADDCLEDDLEEWDDSSPIVAQARVKPKERMLELKVRLDTYSSNYDKGRGEQIAVNADGVQGSRSEAATFPEGRMGHQTLHSSLAVRDTKGHALGMFRDGALYLSPFHTVLHMRPGFEYMDKAETRRKAVDEEMQGDSQPEEMSEAAVQEESGPKLISVKFSRTENERTKRARERSFNALEARRREEPWMDVAYRPQNSQEAEEARNLMSQVDKAPQQMLPPLSSFDASAYDYLVGLCPVDSESREDESGKKPVGVAGTEGDLKSASPSTSTPSSSTKSSVVGVRKSMASLSLKEMRSLSLAQQVEAVLLKTHIVSLSRLSGVLHSSSFPQVDTISVLKALQKSGMLIQGNWSPLSEVLFPPESPAVLSIPSATICKARDRLLHLFTESRVISRSAAQQAARITPDGVSYLLSHVAVCRGPKEGWELRVPTDYGFITRYREIVDRQRMLWDARLVAASQTPPLLPTAPSVSFLSTKSPRRRSRSRKDSVGSTTSEGKGEKDIGGAVSPLLPSRIKKETD</sequence>
<feature type="region of interest" description="Disordered" evidence="3">
    <location>
        <begin position="698"/>
        <end position="737"/>
    </location>
</feature>
<reference evidence="4" key="1">
    <citation type="submission" date="2020-11" db="EMBL/GenBank/DDBJ databases">
        <authorList>
            <person name="Tran Van P."/>
        </authorList>
    </citation>
    <scope>NUCLEOTIDE SEQUENCE</scope>
</reference>
<dbReference type="GO" id="GO:0003735">
    <property type="term" value="F:structural constituent of ribosome"/>
    <property type="evidence" value="ECO:0007669"/>
    <property type="project" value="InterPro"/>
</dbReference>
<dbReference type="Pfam" id="PF04801">
    <property type="entry name" value="RPC5"/>
    <property type="match status" value="1"/>
</dbReference>
<organism evidence="4">
    <name type="scientific">Cyprideis torosa</name>
    <dbReference type="NCBI Taxonomy" id="163714"/>
    <lineage>
        <taxon>Eukaryota</taxon>
        <taxon>Metazoa</taxon>
        <taxon>Ecdysozoa</taxon>
        <taxon>Arthropoda</taxon>
        <taxon>Crustacea</taxon>
        <taxon>Oligostraca</taxon>
        <taxon>Ostracoda</taxon>
        <taxon>Podocopa</taxon>
        <taxon>Podocopida</taxon>
        <taxon>Cytherocopina</taxon>
        <taxon>Cytheroidea</taxon>
        <taxon>Cytherideidae</taxon>
        <taxon>Cyprideis</taxon>
    </lineage>
</organism>
<dbReference type="OrthoDB" id="6371097at2759"/>
<evidence type="ECO:0000256" key="3">
    <source>
        <dbReference type="SAM" id="MobiDB-lite"/>
    </source>
</evidence>
<dbReference type="PANTHER" id="PTHR12069">
    <property type="entry name" value="DNA-DIRECTED RNA POLYMERASES III 80 KDA POLYPEPTIDE RNA POLYMERASE III SUBUNIT 5"/>
    <property type="match status" value="1"/>
</dbReference>
<dbReference type="Pfam" id="PF00008">
    <property type="entry name" value="EGF"/>
    <property type="match status" value="1"/>
</dbReference>
<dbReference type="SUPFAM" id="SSF56801">
    <property type="entry name" value="Acetyl-CoA synthetase-like"/>
    <property type="match status" value="1"/>
</dbReference>
<keyword evidence="2" id="KW-0245">EGF-like domain</keyword>
<comment type="caution">
    <text evidence="2">Lacks conserved residue(s) required for the propagation of feature annotation.</text>
</comment>
<dbReference type="EMBL" id="OB660726">
    <property type="protein sequence ID" value="CAD7226027.1"/>
    <property type="molecule type" value="Genomic_DNA"/>
</dbReference>
<evidence type="ECO:0000313" key="4">
    <source>
        <dbReference type="EMBL" id="CAD7226027.1"/>
    </source>
</evidence>